<keyword evidence="4" id="KW-0472">Membrane</keyword>
<proteinExistence type="predicted"/>
<evidence type="ECO:0000256" key="4">
    <source>
        <dbReference type="SAM" id="Phobius"/>
    </source>
</evidence>
<evidence type="ECO:0000256" key="1">
    <source>
        <dbReference type="ARBA" id="ARBA00022927"/>
    </source>
</evidence>
<dbReference type="GO" id="GO:0016020">
    <property type="term" value="C:membrane"/>
    <property type="evidence" value="ECO:0007669"/>
    <property type="project" value="InterPro"/>
</dbReference>
<dbReference type="PROSITE" id="PS50892">
    <property type="entry name" value="V_SNARE"/>
    <property type="match status" value="1"/>
</dbReference>
<feature type="region of interest" description="Disordered" evidence="3">
    <location>
        <begin position="1"/>
        <end position="20"/>
    </location>
</feature>
<dbReference type="PRINTS" id="PR00219">
    <property type="entry name" value="SYNAPTOBREVN"/>
</dbReference>
<dbReference type="AlphaFoldDB" id="A0A086QI22"/>
<evidence type="ECO:0000256" key="2">
    <source>
        <dbReference type="PROSITE-ProRule" id="PRU00290"/>
    </source>
</evidence>
<dbReference type="OrthoDB" id="248747at2759"/>
<comment type="caution">
    <text evidence="6">The sequence shown here is derived from an EMBL/GenBank/DDBJ whole genome shotgun (WGS) entry which is preliminary data.</text>
</comment>
<reference evidence="6 7" key="2">
    <citation type="journal article" date="2015" name="Eukaryot. Cell">
        <title>Genetic mapping reveals that sinefungin resistance in Toxoplasma gondii is controlled by a putative amino acid transporter locus that can be used as a negative selectable marker.</title>
        <authorList>
            <person name="Behnke M.S."/>
            <person name="Khan A."/>
            <person name="Sibley L.D."/>
        </authorList>
    </citation>
    <scope>NUCLEOTIDE SEQUENCE [LARGE SCALE GENOMIC DNA]</scope>
    <source>
        <strain evidence="6 7">VAND</strain>
    </source>
</reference>
<dbReference type="InterPro" id="IPR051097">
    <property type="entry name" value="Synaptobrevin-like_transport"/>
</dbReference>
<dbReference type="InterPro" id="IPR001388">
    <property type="entry name" value="Synaptobrevin-like"/>
</dbReference>
<dbReference type="CDD" id="cd15843">
    <property type="entry name" value="R-SNARE"/>
    <property type="match status" value="1"/>
</dbReference>
<protein>
    <submittedName>
        <fullName evidence="6">Synaptobrevin protein</fullName>
    </submittedName>
</protein>
<dbReference type="InterPro" id="IPR042855">
    <property type="entry name" value="V_SNARE_CC"/>
</dbReference>
<feature type="transmembrane region" description="Helical" evidence="4">
    <location>
        <begin position="232"/>
        <end position="256"/>
    </location>
</feature>
<dbReference type="PANTHER" id="PTHR21136">
    <property type="entry name" value="SNARE PROTEINS"/>
    <property type="match status" value="1"/>
</dbReference>
<keyword evidence="1" id="KW-0813">Transport</keyword>
<dbReference type="GO" id="GO:0015031">
    <property type="term" value="P:protein transport"/>
    <property type="evidence" value="ECO:0007669"/>
    <property type="project" value="UniProtKB-KW"/>
</dbReference>
<dbReference type="SUPFAM" id="SSF64356">
    <property type="entry name" value="SNARE-like"/>
    <property type="match status" value="1"/>
</dbReference>
<keyword evidence="4" id="KW-0812">Transmembrane</keyword>
<dbReference type="EMBL" id="AEYJ02000169">
    <property type="protein sequence ID" value="KFH12254.1"/>
    <property type="molecule type" value="Genomic_DNA"/>
</dbReference>
<dbReference type="Gene3D" id="1.20.5.110">
    <property type="match status" value="1"/>
</dbReference>
<keyword evidence="1" id="KW-0653">Protein transport</keyword>
<dbReference type="PANTHER" id="PTHR21136:SF168">
    <property type="entry name" value="VESICLE-ASSOCIATED MEMBRANE PROTEIN 9"/>
    <property type="match status" value="1"/>
</dbReference>
<evidence type="ECO:0000259" key="5">
    <source>
        <dbReference type="PROSITE" id="PS50892"/>
    </source>
</evidence>
<dbReference type="VEuPathDB" id="ToxoDB:TGVAND_248100"/>
<organism evidence="6 7">
    <name type="scientific">Toxoplasma gondii VAND</name>
    <dbReference type="NCBI Taxonomy" id="933077"/>
    <lineage>
        <taxon>Eukaryota</taxon>
        <taxon>Sar</taxon>
        <taxon>Alveolata</taxon>
        <taxon>Apicomplexa</taxon>
        <taxon>Conoidasida</taxon>
        <taxon>Coccidia</taxon>
        <taxon>Eucoccidiorida</taxon>
        <taxon>Eimeriorina</taxon>
        <taxon>Sarcocystidae</taxon>
        <taxon>Toxoplasma</taxon>
    </lineage>
</organism>
<dbReference type="GO" id="GO:0016192">
    <property type="term" value="P:vesicle-mediated transport"/>
    <property type="evidence" value="ECO:0007669"/>
    <property type="project" value="InterPro"/>
</dbReference>
<dbReference type="Proteomes" id="UP000028840">
    <property type="component" value="Unassembled WGS sequence"/>
</dbReference>
<keyword evidence="2" id="KW-0175">Coiled coil</keyword>
<keyword evidence="4" id="KW-1133">Transmembrane helix</keyword>
<evidence type="ECO:0000313" key="7">
    <source>
        <dbReference type="Proteomes" id="UP000028840"/>
    </source>
</evidence>
<reference evidence="6 7" key="1">
    <citation type="submission" date="2014-08" db="EMBL/GenBank/DDBJ databases">
        <authorList>
            <person name="Sibley D."/>
            <person name="Venepally P."/>
            <person name="Karamycheva S."/>
            <person name="Hadjithomas M."/>
            <person name="Khan A."/>
            <person name="Brunk B."/>
            <person name="Roos D."/>
            <person name="Caler E."/>
            <person name="Lorenzi H."/>
        </authorList>
    </citation>
    <scope>NUCLEOTIDE SEQUENCE [LARGE SCALE GENOMIC DNA]</scope>
    <source>
        <strain evidence="6 7">VAND</strain>
    </source>
</reference>
<accession>A0A086QI22</accession>
<dbReference type="Pfam" id="PF00957">
    <property type="entry name" value="Synaptobrevin"/>
    <property type="match status" value="1"/>
</dbReference>
<sequence length="263" mass="29754">MWAARGEASPSGEGACAGSSRADRGKLEGFPEADIPLFQFSCIARGTYVLAVYARWPARRQSTQTHTLKPRALLKLPKTAGRRSYVFDSRLFSFFVDATTSTIFMCVTDENINADLPWQFLSELRRQYHHLLGTSVDGAEVRPADATRILIRLVDEYRCGGGRGTQQMERVEKELEAVSEIVRENINKVLERNEQIESLVGRTSNLRDSAYGFRKASRELRQHVWWSSTKPYFIVFGMIVVLVIILASFFCGGLTFQTCLRIN</sequence>
<dbReference type="Gene3D" id="3.30.450.50">
    <property type="entry name" value="Longin domain"/>
    <property type="match status" value="1"/>
</dbReference>
<evidence type="ECO:0000256" key="3">
    <source>
        <dbReference type="SAM" id="MobiDB-lite"/>
    </source>
</evidence>
<feature type="domain" description="V-SNARE coiled-coil homology" evidence="5">
    <location>
        <begin position="167"/>
        <end position="227"/>
    </location>
</feature>
<dbReference type="InterPro" id="IPR011012">
    <property type="entry name" value="Longin-like_dom_sf"/>
</dbReference>
<gene>
    <name evidence="6" type="ORF">TGVAND_248100</name>
</gene>
<dbReference type="SUPFAM" id="SSF58038">
    <property type="entry name" value="SNARE fusion complex"/>
    <property type="match status" value="1"/>
</dbReference>
<name>A0A086QI22_TOXGO</name>
<evidence type="ECO:0000313" key="6">
    <source>
        <dbReference type="EMBL" id="KFH12254.1"/>
    </source>
</evidence>